<evidence type="ECO:0000313" key="1">
    <source>
        <dbReference type="EMBL" id="KAF6783743.1"/>
    </source>
</evidence>
<gene>
    <name evidence="1" type="ORF">CMUS01_16659</name>
</gene>
<dbReference type="OrthoDB" id="4844423at2759"/>
<name>A0A8H6MG58_9PEZI</name>
<sequence>MYRVDEVQEFRSSDANQAKTILKMIKKQLKPPLVALLSGTPMNDGLGDLAFPFALINSLWQQAPPMRNRNRRNLQVRDDIGDIRRKLKRLQRTLHGTLSADDRREIATTLSGYFYKSLNATFKNRPILKLTIKAGTEVMKKLHEALSGKTKVKAKKLRNIMFRDATFRDVALRTQFPGYAFVLARGHVVETCVDDFRKRQNQCKGAEPRRYSKYLCKNTKAHINTILQDCCRLKELKTLIEMALSDRSPYPPIEGPWLGYSGPKNIVILAETPVAALWLKVFVERLPKEKFESTLIHGGQSKQERREAQTWFGNFRDSKGEFKETAKILGFKTAGGGDLRELAKANFSGDIGVLSCSRSDKLRKEADFAQLVGPVGESLHFTPGDEVDGIHPTSLFMVASRQTLGRGSTWAARYLSLLRYDTVDGGTAIFEISDAACFSLIVIDKMQFFRKSDTNQAKAVLNYLKKLARRPLVALLSGTPMTDGLADLTFPFALIKGL</sequence>
<comment type="caution">
    <text evidence="1">The sequence shown here is derived from an EMBL/GenBank/DDBJ whole genome shotgun (WGS) entry which is preliminary data.</text>
</comment>
<organism evidence="1 2">
    <name type="scientific">Colletotrichum musicola</name>
    <dbReference type="NCBI Taxonomy" id="2175873"/>
    <lineage>
        <taxon>Eukaryota</taxon>
        <taxon>Fungi</taxon>
        <taxon>Dikarya</taxon>
        <taxon>Ascomycota</taxon>
        <taxon>Pezizomycotina</taxon>
        <taxon>Sordariomycetes</taxon>
        <taxon>Hypocreomycetidae</taxon>
        <taxon>Glomerellales</taxon>
        <taxon>Glomerellaceae</taxon>
        <taxon>Colletotrichum</taxon>
        <taxon>Colletotrichum orchidearum species complex</taxon>
    </lineage>
</organism>
<dbReference type="InterPro" id="IPR027417">
    <property type="entry name" value="P-loop_NTPase"/>
</dbReference>
<dbReference type="EMBL" id="WIGM01002117">
    <property type="protein sequence ID" value="KAF6783743.1"/>
    <property type="molecule type" value="Genomic_DNA"/>
</dbReference>
<dbReference type="AlphaFoldDB" id="A0A8H6MG58"/>
<dbReference type="Proteomes" id="UP000639643">
    <property type="component" value="Unassembled WGS sequence"/>
</dbReference>
<dbReference type="SUPFAM" id="SSF52540">
    <property type="entry name" value="P-loop containing nucleoside triphosphate hydrolases"/>
    <property type="match status" value="1"/>
</dbReference>
<keyword evidence="2" id="KW-1185">Reference proteome</keyword>
<proteinExistence type="predicted"/>
<accession>A0A8H6MG58</accession>
<evidence type="ECO:0000313" key="2">
    <source>
        <dbReference type="Proteomes" id="UP000639643"/>
    </source>
</evidence>
<protein>
    <recommendedName>
        <fullName evidence="3">SNF2 N-terminal domain-containing protein</fullName>
    </recommendedName>
</protein>
<reference evidence="1" key="1">
    <citation type="journal article" date="2020" name="Phytopathology">
        <title>Genome Sequence Resources of Colletotrichum truncatum, C. plurivorum, C. musicola, and C. sojae: Four Species Pathogenic to Soybean (Glycine max).</title>
        <authorList>
            <person name="Rogerio F."/>
            <person name="Boufleur T.R."/>
            <person name="Ciampi-Guillardi M."/>
            <person name="Sukno S.A."/>
            <person name="Thon M.R."/>
            <person name="Massola Junior N.S."/>
            <person name="Baroncelli R."/>
        </authorList>
    </citation>
    <scope>NUCLEOTIDE SEQUENCE</scope>
    <source>
        <strain evidence="1">LFN0074</strain>
    </source>
</reference>
<evidence type="ECO:0008006" key="3">
    <source>
        <dbReference type="Google" id="ProtNLM"/>
    </source>
</evidence>